<dbReference type="SUPFAM" id="SSF52540">
    <property type="entry name" value="P-loop containing nucleoside triphosphate hydrolases"/>
    <property type="match status" value="1"/>
</dbReference>
<dbReference type="GO" id="GO:0005525">
    <property type="term" value="F:GTP binding"/>
    <property type="evidence" value="ECO:0007669"/>
    <property type="project" value="UniProtKB-UniRule"/>
</dbReference>
<evidence type="ECO:0000256" key="1">
    <source>
        <dbReference type="ARBA" id="ARBA00022692"/>
    </source>
</evidence>
<keyword evidence="6" id="KW-0175">Coiled coil</keyword>
<gene>
    <name evidence="13" type="ORF">OPV22_016799</name>
</gene>
<evidence type="ECO:0000256" key="2">
    <source>
        <dbReference type="ARBA" id="ARBA00022741"/>
    </source>
</evidence>
<feature type="binding site" evidence="9">
    <location>
        <begin position="45"/>
        <end position="52"/>
    </location>
    <ligand>
        <name>GTP</name>
        <dbReference type="ChEBI" id="CHEBI:37565"/>
    </ligand>
</feature>
<comment type="subcellular location">
    <subcellularLocation>
        <location evidence="9">Endoplasmic reticulum membrane</location>
        <topology evidence="9">Multi-pass membrane protein</topology>
    </subcellularLocation>
</comment>
<feature type="region of interest" description="Disordered" evidence="10">
    <location>
        <begin position="757"/>
        <end position="827"/>
    </location>
</feature>
<comment type="function">
    <text evidence="9">Probable GTP-binding protein that may be involved in cell development.</text>
</comment>
<dbReference type="InterPro" id="IPR027417">
    <property type="entry name" value="P-loop_NTPase"/>
</dbReference>
<feature type="topological domain" description="Cytoplasmic" evidence="9">
    <location>
        <begin position="1"/>
        <end position="677"/>
    </location>
</feature>
<evidence type="ECO:0000256" key="7">
    <source>
        <dbReference type="ARBA" id="ARBA00023134"/>
    </source>
</evidence>
<keyword evidence="8 9" id="KW-0472">Membrane</keyword>
<dbReference type="HAMAP" id="MF_03109">
    <property type="entry name" value="Sey1"/>
    <property type="match status" value="1"/>
</dbReference>
<proteinExistence type="inferred from homology"/>
<feature type="topological domain" description="Cytoplasmic" evidence="9">
    <location>
        <begin position="723"/>
        <end position="827"/>
    </location>
</feature>
<evidence type="ECO:0000256" key="6">
    <source>
        <dbReference type="ARBA" id="ARBA00023054"/>
    </source>
</evidence>
<feature type="compositionally biased region" description="Low complexity" evidence="10">
    <location>
        <begin position="788"/>
        <end position="806"/>
    </location>
</feature>
<comment type="similarity">
    <text evidence="9">Belongs to the TRAFAC class dynamin-like GTPase superfamily. GB1/RHD3 GTPase family. RHD3 subfamily.</text>
</comment>
<comment type="caution">
    <text evidence="13">The sequence shown here is derived from an EMBL/GenBank/DDBJ whole genome shotgun (WGS) entry which is preliminary data.</text>
</comment>
<evidence type="ECO:0000256" key="3">
    <source>
        <dbReference type="ARBA" id="ARBA00022801"/>
    </source>
</evidence>
<dbReference type="EC" id="3.6.5.-" evidence="9"/>
<feature type="transmembrane region" description="Helical" evidence="11">
    <location>
        <begin position="702"/>
        <end position="720"/>
    </location>
</feature>
<accession>A0AAV8QLX7</accession>
<dbReference type="CDD" id="cd01851">
    <property type="entry name" value="GBP"/>
    <property type="match status" value="1"/>
</dbReference>
<dbReference type="GO" id="GO:0016320">
    <property type="term" value="P:endoplasmic reticulum membrane fusion"/>
    <property type="evidence" value="ECO:0007669"/>
    <property type="project" value="TreeGrafter"/>
</dbReference>
<evidence type="ECO:0000256" key="11">
    <source>
        <dbReference type="SAM" id="Phobius"/>
    </source>
</evidence>
<dbReference type="InterPro" id="IPR008803">
    <property type="entry name" value="RHD3/Sey1"/>
</dbReference>
<dbReference type="PANTHER" id="PTHR45923:SF20">
    <property type="entry name" value="PROTEIN ROOT HAIR DEFECTIVE 3 HOMOLOG 2"/>
    <property type="match status" value="1"/>
</dbReference>
<dbReference type="InterPro" id="IPR046758">
    <property type="entry name" value="Sey1/RHD3-like_3HB"/>
</dbReference>
<keyword evidence="3 9" id="KW-0378">Hydrolase</keyword>
<dbReference type="GO" id="GO:0005789">
    <property type="term" value="C:endoplasmic reticulum membrane"/>
    <property type="evidence" value="ECO:0007669"/>
    <property type="project" value="UniProtKB-SubCell"/>
</dbReference>
<feature type="domain" description="GB1/RHD3-type G" evidence="12">
    <location>
        <begin position="35"/>
        <end position="250"/>
    </location>
</feature>
<reference evidence="13 14" key="1">
    <citation type="submission" date="2022-12" db="EMBL/GenBank/DDBJ databases">
        <title>Chromosome-scale assembly of the Ensete ventricosum genome.</title>
        <authorList>
            <person name="Dussert Y."/>
            <person name="Stocks J."/>
            <person name="Wendawek A."/>
            <person name="Woldeyes F."/>
            <person name="Nichols R.A."/>
            <person name="Borrell J.S."/>
        </authorList>
    </citation>
    <scope>NUCLEOTIDE SEQUENCE [LARGE SCALE GENOMIC DNA]</scope>
    <source>
        <strain evidence="14">cv. Maze</strain>
        <tissue evidence="13">Seeds</tissue>
    </source>
</reference>
<dbReference type="Gene3D" id="3.40.50.300">
    <property type="entry name" value="P-loop containing nucleotide triphosphate hydrolases"/>
    <property type="match status" value="1"/>
</dbReference>
<keyword evidence="1 9" id="KW-0812">Transmembrane</keyword>
<keyword evidence="5 9" id="KW-1133">Transmembrane helix</keyword>
<keyword evidence="14" id="KW-1185">Reference proteome</keyword>
<evidence type="ECO:0000256" key="5">
    <source>
        <dbReference type="ARBA" id="ARBA00022989"/>
    </source>
</evidence>
<organism evidence="13 14">
    <name type="scientific">Ensete ventricosum</name>
    <name type="common">Abyssinian banana</name>
    <name type="synonym">Musa ensete</name>
    <dbReference type="NCBI Taxonomy" id="4639"/>
    <lineage>
        <taxon>Eukaryota</taxon>
        <taxon>Viridiplantae</taxon>
        <taxon>Streptophyta</taxon>
        <taxon>Embryophyta</taxon>
        <taxon>Tracheophyta</taxon>
        <taxon>Spermatophyta</taxon>
        <taxon>Magnoliopsida</taxon>
        <taxon>Liliopsida</taxon>
        <taxon>Zingiberales</taxon>
        <taxon>Musaceae</taxon>
        <taxon>Ensete</taxon>
    </lineage>
</organism>
<keyword evidence="4 9" id="KW-0256">Endoplasmic reticulum</keyword>
<keyword evidence="2 9" id="KW-0547">Nucleotide-binding</keyword>
<evidence type="ECO:0000256" key="9">
    <source>
        <dbReference type="HAMAP-Rule" id="MF_03109"/>
    </source>
</evidence>
<dbReference type="EMBL" id="JAQQAF010000005">
    <property type="protein sequence ID" value="KAJ8484314.1"/>
    <property type="molecule type" value="Genomic_DNA"/>
</dbReference>
<evidence type="ECO:0000256" key="10">
    <source>
        <dbReference type="SAM" id="MobiDB-lite"/>
    </source>
</evidence>
<evidence type="ECO:0000313" key="14">
    <source>
        <dbReference type="Proteomes" id="UP001222027"/>
    </source>
</evidence>
<protein>
    <recommendedName>
        <fullName evidence="9">Protein ROOT HAIR DEFECTIVE 3 homolog</fullName>
        <ecNumber evidence="9">3.6.5.-</ecNumber>
    </recommendedName>
    <alternativeName>
        <fullName evidence="9">Protein SEY1 homolog</fullName>
    </alternativeName>
</protein>
<dbReference type="AlphaFoldDB" id="A0AAV8QLX7"/>
<dbReference type="InterPro" id="IPR030386">
    <property type="entry name" value="G_GB1_RHD3_dom"/>
</dbReference>
<evidence type="ECO:0000259" key="12">
    <source>
        <dbReference type="PROSITE" id="PS51715"/>
    </source>
</evidence>
<feature type="transmembrane region" description="Helical" evidence="11">
    <location>
        <begin position="680"/>
        <end position="697"/>
    </location>
</feature>
<dbReference type="PANTHER" id="PTHR45923">
    <property type="entry name" value="PROTEIN SEY1"/>
    <property type="match status" value="1"/>
</dbReference>
<dbReference type="FunFam" id="3.40.50.300:FF:002271">
    <property type="entry name" value="Protein ROOT HAIR DEFECTIVE 3 homolog"/>
    <property type="match status" value="1"/>
</dbReference>
<keyword evidence="7 9" id="KW-0342">GTP-binding</keyword>
<name>A0AAV8QLX7_ENSVE</name>
<dbReference type="PROSITE" id="PS51715">
    <property type="entry name" value="G_GB1_RHD3"/>
    <property type="match status" value="1"/>
</dbReference>
<dbReference type="Pfam" id="PF05879">
    <property type="entry name" value="RHD3_GTPase"/>
    <property type="match status" value="1"/>
</dbReference>
<evidence type="ECO:0000313" key="13">
    <source>
        <dbReference type="EMBL" id="KAJ8484314.1"/>
    </source>
</evidence>
<evidence type="ECO:0000256" key="8">
    <source>
        <dbReference type="ARBA" id="ARBA00023136"/>
    </source>
</evidence>
<evidence type="ECO:0000256" key="4">
    <source>
        <dbReference type="ARBA" id="ARBA00022824"/>
    </source>
</evidence>
<sequence>MGEEYRSVQLIDGDGEFNFPGVDHFMKATRLAECGLSYAVVSIMGPQSSGKSTLLNRLFQTDFREMDALRGRSQTTKGIWLAKCVGIDPCTVVMDLEGTDGRERGEDDTAFEKQSALFALAISDIVLINMWCHDIGREQAANKPLLKTVFQVMMRLFSPRKTTLLFVIRDKTKTPLEHLEPVLREDIQKIWDSVSRPDAQKDTALNEFFNLEVTALSSYEEKEDQFENQVQELRQRFVHSIAPGGLAGDRRGVVPASGFSFSAQQIWKVIRENKDLDLPAHKVMVATVRCEEIANEKLSHLASDERWLELEEAVQSGPVSGFGKKLGSILDAYMSEYDTEAIYFDEGVRTAKRKQLESKALHLVHPTYQALLGHLRTKFLEKFKNDMEDSLKSRKGLASSVRECSQTSLLEFDQGCADAAISHADWDASRVREKLSRDIDAHAHSVQNAKMSELTRRYEAKLTESLAEPVECLFEAAGKDTWASIRNLYKHEAENALSEFSSSLSGFELDKVTFDEKITNLKEFARSVVEKKAREEAGKVLIRMKDRFATVFSQDKDSMPRVWTGREDVRKITKTARAEALKLLSVMAAIRLDENPDKIESALLSTLMDAPIAQERKPVTSTDPLASSTWEEVSPSNTLITPVQCKSLWRQFKTETEYSVTQAISAQEAHKRGNSMLPPPWAMLAIAILGFNELMVLLRNPLYLLVLFVVYLLFKALWVQLDVSSLFQNGIVSGFLSLSTRFLPTVMDVLRRLADEGHGQPQVPQNLQHPPLDPLSFRRDSQRQAQLSNPVPDASSSSSTLSSPRSGVECPATSHMVDADTEASSTS</sequence>
<feature type="topological domain" description="Lumenal" evidence="9">
    <location>
        <begin position="699"/>
        <end position="701"/>
    </location>
</feature>
<dbReference type="Proteomes" id="UP001222027">
    <property type="component" value="Unassembled WGS sequence"/>
</dbReference>
<dbReference type="Pfam" id="PF20428">
    <property type="entry name" value="Sey1_3HB"/>
    <property type="match status" value="1"/>
</dbReference>
<dbReference type="GO" id="GO:0003924">
    <property type="term" value="F:GTPase activity"/>
    <property type="evidence" value="ECO:0007669"/>
    <property type="project" value="UniProtKB-UniRule"/>
</dbReference>